<dbReference type="SUPFAM" id="SSF52266">
    <property type="entry name" value="SGNH hydrolase"/>
    <property type="match status" value="2"/>
</dbReference>
<organism evidence="4 5">
    <name type="scientific">Morus notabilis</name>
    <dbReference type="NCBI Taxonomy" id="981085"/>
    <lineage>
        <taxon>Eukaryota</taxon>
        <taxon>Viridiplantae</taxon>
        <taxon>Streptophyta</taxon>
        <taxon>Embryophyta</taxon>
        <taxon>Tracheophyta</taxon>
        <taxon>Spermatophyta</taxon>
        <taxon>Magnoliopsida</taxon>
        <taxon>eudicotyledons</taxon>
        <taxon>Gunneridae</taxon>
        <taxon>Pentapetalae</taxon>
        <taxon>rosids</taxon>
        <taxon>fabids</taxon>
        <taxon>Rosales</taxon>
        <taxon>Moraceae</taxon>
        <taxon>Moreae</taxon>
        <taxon>Morus</taxon>
    </lineage>
</organism>
<reference evidence="5" key="1">
    <citation type="submission" date="2013-01" db="EMBL/GenBank/DDBJ databases">
        <title>Draft Genome Sequence of a Mulberry Tree, Morus notabilis C.K. Schneid.</title>
        <authorList>
            <person name="He N."/>
            <person name="Zhao S."/>
        </authorList>
    </citation>
    <scope>NUCLEOTIDE SEQUENCE</scope>
</reference>
<name>W9S554_9ROSA</name>
<dbReference type="EMBL" id="KE345004">
    <property type="protein sequence ID" value="EXB89234.1"/>
    <property type="molecule type" value="Genomic_DNA"/>
</dbReference>
<dbReference type="eggNOG" id="ENOG502RGKB">
    <property type="taxonomic scope" value="Eukaryota"/>
</dbReference>
<sequence length="614" mass="66822">MILCFKYFFFFFFFFLWILLAHSCKAISNHQQLALKNIFILAGQSNMAGRGGLVVENSATGAQIWDGVVPPQCRPNPSVLRLNGKLEWVEAQEPLHADIDVATVNGVGPGMAFADAVLARDRGFGPIGLVPCAIGGTNISQWEKGSVLYRRMVRRARASVADGAGGSIRAVLWYQGESDTIVKKDAESYGRRVEKLFQDIRMDLMSPMLPIIQVALASGGRYIDIVREAQFGTDLLNVRTVDAMGLALGPDNLHLTTESQCRNAIASIGDHPSSSPPSQAVRASLEPWPSQQHLAKMRPNAQPSLLTERRDSPFHSQPLAAMSFSTSSFVNPVASLFFATIVRWLGWVRDWCLREGTWPVPCWASLSGIVNSASLDIFILAGQSNMAGRGGVVRGRWDQYVPPQCWPNRRISRLNAGRQWEEAHEPLHADIDAGKACGVGPGMAFANEVVRARGSDEVVGLVPCAVGGTRISAWARGTSLYSELVSRALESAKNGGSIRAVLWYQGESDTVIRADAEGYRANMERLVMDLRSDLKIPDLLVIQSGLVIVVVQVVLASGEGKFTDVVRKAQLEINLPNVKCVDAKGLPLKADNLHLTTASEVRLGLMLAHAFLGS</sequence>
<dbReference type="InterPro" id="IPR005181">
    <property type="entry name" value="SASA"/>
</dbReference>
<evidence type="ECO:0000256" key="2">
    <source>
        <dbReference type="SAM" id="SignalP"/>
    </source>
</evidence>
<dbReference type="PANTHER" id="PTHR31988:SF13">
    <property type="entry name" value="CARBOHYDRATE ESTERASE PLANT-LIKE PROTEIN"/>
    <property type="match status" value="1"/>
</dbReference>
<dbReference type="Proteomes" id="UP000030645">
    <property type="component" value="Unassembled WGS sequence"/>
</dbReference>
<dbReference type="Pfam" id="PF03629">
    <property type="entry name" value="SASA"/>
    <property type="match status" value="2"/>
</dbReference>
<evidence type="ECO:0000259" key="3">
    <source>
        <dbReference type="Pfam" id="PF03629"/>
    </source>
</evidence>
<proteinExistence type="predicted"/>
<dbReference type="InterPro" id="IPR052940">
    <property type="entry name" value="Carb_Esterase_6"/>
</dbReference>
<keyword evidence="5" id="KW-1185">Reference proteome</keyword>
<feature type="domain" description="Sialate O-acetylesterase" evidence="3">
    <location>
        <begin position="375"/>
        <end position="612"/>
    </location>
</feature>
<dbReference type="GO" id="GO:0016787">
    <property type="term" value="F:hydrolase activity"/>
    <property type="evidence" value="ECO:0007669"/>
    <property type="project" value="UniProtKB-KW"/>
</dbReference>
<keyword evidence="1" id="KW-0378">Hydrolase</keyword>
<dbReference type="Gene3D" id="3.40.50.1110">
    <property type="entry name" value="SGNH hydrolase"/>
    <property type="match status" value="2"/>
</dbReference>
<feature type="signal peptide" evidence="2">
    <location>
        <begin position="1"/>
        <end position="26"/>
    </location>
</feature>
<evidence type="ECO:0000256" key="1">
    <source>
        <dbReference type="ARBA" id="ARBA00022801"/>
    </source>
</evidence>
<gene>
    <name evidence="4" type="ORF">L484_006788</name>
</gene>
<feature type="domain" description="Sialate O-acetylesterase" evidence="3">
    <location>
        <begin position="36"/>
        <end position="262"/>
    </location>
</feature>
<protein>
    <recommendedName>
        <fullName evidence="3">Sialate O-acetylesterase domain-containing protein</fullName>
    </recommendedName>
</protein>
<accession>W9S554</accession>
<dbReference type="InterPro" id="IPR036514">
    <property type="entry name" value="SGNH_hydro_sf"/>
</dbReference>
<dbReference type="PANTHER" id="PTHR31988">
    <property type="entry name" value="ESTERASE, PUTATIVE (DUF303)-RELATED"/>
    <property type="match status" value="1"/>
</dbReference>
<evidence type="ECO:0000313" key="4">
    <source>
        <dbReference type="EMBL" id="EXB89234.1"/>
    </source>
</evidence>
<feature type="chain" id="PRO_5004929168" description="Sialate O-acetylesterase domain-containing protein" evidence="2">
    <location>
        <begin position="27"/>
        <end position="614"/>
    </location>
</feature>
<keyword evidence="2" id="KW-0732">Signal</keyword>
<dbReference type="AlphaFoldDB" id="W9S554"/>
<evidence type="ECO:0000313" key="5">
    <source>
        <dbReference type="Proteomes" id="UP000030645"/>
    </source>
</evidence>